<evidence type="ECO:0000313" key="1">
    <source>
        <dbReference type="EMBL" id="TVU87348.1"/>
    </source>
</evidence>
<dbReference type="Proteomes" id="UP000317288">
    <property type="component" value="Unassembled WGS sequence"/>
</dbReference>
<proteinExistence type="predicted"/>
<comment type="caution">
    <text evidence="1">The sequence shown here is derived from an EMBL/GenBank/DDBJ whole genome shotgun (WGS) entry which is preliminary data.</text>
</comment>
<protein>
    <submittedName>
        <fullName evidence="1">Uncharacterized protein</fullName>
    </submittedName>
</protein>
<gene>
    <name evidence="1" type="ORF">FQP89_22485</name>
</gene>
<name>A0A558J107_9GAMM</name>
<evidence type="ECO:0000313" key="2">
    <source>
        <dbReference type="Proteomes" id="UP000317288"/>
    </source>
</evidence>
<sequence length="280" mass="31780">MVGNATAQDSAIEEAQRENLRVIQVRHRDTPNSDSPDAILMIQRIEQPIGQGVRLTLRVKRIDSQRPHGSNEFCWAACYSQAGFGNAERVKLTDGECRSGGDVRMRLSGLLGNRIGTYLMTEIVAWAKQWPTAEVMQIKLSWEDEKPGAWDGMNVPRRNRFYEQFGIEFVPSETESSITARSQHMLANDLTTEEAERAWRLNIKEMNASDWLVEQQRQLEEQEGQLTKIKRMAANRQTTIDRIEAHPYRYAACRLLTNPLAWGCLAVAAVAFSLTKEVVS</sequence>
<dbReference type="EMBL" id="VNFE01000010">
    <property type="protein sequence ID" value="TVU87348.1"/>
    <property type="molecule type" value="Genomic_DNA"/>
</dbReference>
<reference evidence="1 2" key="1">
    <citation type="submission" date="2019-07" db="EMBL/GenBank/DDBJ databases">
        <title>Diversity of Bacteria from Kongsfjorden, Arctic.</title>
        <authorList>
            <person name="Yu Y."/>
        </authorList>
    </citation>
    <scope>NUCLEOTIDE SEQUENCE [LARGE SCALE GENOMIC DNA]</scope>
    <source>
        <strain evidence="1 2">SM1922</strain>
    </source>
</reference>
<accession>A0A558J107</accession>
<dbReference type="AlphaFoldDB" id="A0A558J107"/>
<dbReference type="RefSeq" id="WP_144815774.1">
    <property type="nucleotide sequence ID" value="NZ_VNFE01000010.1"/>
</dbReference>
<organism evidence="1 2">
    <name type="scientific">Vreelandella titanicae</name>
    <dbReference type="NCBI Taxonomy" id="664683"/>
    <lineage>
        <taxon>Bacteria</taxon>
        <taxon>Pseudomonadati</taxon>
        <taxon>Pseudomonadota</taxon>
        <taxon>Gammaproteobacteria</taxon>
        <taxon>Oceanospirillales</taxon>
        <taxon>Halomonadaceae</taxon>
        <taxon>Vreelandella</taxon>
    </lineage>
</organism>